<dbReference type="STRING" id="1393122.SAMN05660895_1553"/>
<keyword evidence="5 6" id="KW-0949">S-adenosyl-L-methionine</keyword>
<evidence type="ECO:0000256" key="2">
    <source>
        <dbReference type="ARBA" id="ARBA00022552"/>
    </source>
</evidence>
<dbReference type="AlphaFoldDB" id="A0A1I7NEK4"/>
<accession>A0A1I7NEK4</accession>
<evidence type="ECO:0000256" key="1">
    <source>
        <dbReference type="ARBA" id="ARBA00022490"/>
    </source>
</evidence>
<keyword evidence="4 6" id="KW-0808">Transferase</keyword>
<dbReference type="InterPro" id="IPR029063">
    <property type="entry name" value="SAM-dependent_MTases_sf"/>
</dbReference>
<comment type="caution">
    <text evidence="6">Lacks conserved residue(s) required for the propagation of feature annotation.</text>
</comment>
<dbReference type="OrthoDB" id="9808773at2"/>
<feature type="binding site" evidence="6">
    <location>
        <position position="80"/>
    </location>
    <ligand>
        <name>S-adenosyl-L-methionine</name>
        <dbReference type="ChEBI" id="CHEBI:59789"/>
    </ligand>
</feature>
<keyword evidence="2 6" id="KW-0698">rRNA processing</keyword>
<dbReference type="GO" id="GO:0070043">
    <property type="term" value="F:rRNA (guanine-N7-)-methyltransferase activity"/>
    <property type="evidence" value="ECO:0007669"/>
    <property type="project" value="UniProtKB-UniRule"/>
</dbReference>
<evidence type="ECO:0000313" key="7">
    <source>
        <dbReference type="EMBL" id="SFV33090.1"/>
    </source>
</evidence>
<dbReference type="Proteomes" id="UP000199537">
    <property type="component" value="Unassembled WGS sequence"/>
</dbReference>
<dbReference type="SUPFAM" id="SSF53335">
    <property type="entry name" value="S-adenosyl-L-methionine-dependent methyltransferases"/>
    <property type="match status" value="1"/>
</dbReference>
<keyword evidence="3 6" id="KW-0489">Methyltransferase</keyword>
<dbReference type="GO" id="GO:0005829">
    <property type="term" value="C:cytosol"/>
    <property type="evidence" value="ECO:0007669"/>
    <property type="project" value="TreeGrafter"/>
</dbReference>
<dbReference type="NCBIfam" id="TIGR00138">
    <property type="entry name" value="rsmG_gidB"/>
    <property type="match status" value="1"/>
</dbReference>
<feature type="binding site" evidence="6">
    <location>
        <position position="85"/>
    </location>
    <ligand>
        <name>S-adenosyl-L-methionine</name>
        <dbReference type="ChEBI" id="CHEBI:59789"/>
    </ligand>
</feature>
<keyword evidence="8" id="KW-1185">Reference proteome</keyword>
<proteinExistence type="inferred from homology"/>
<feature type="binding site" evidence="6">
    <location>
        <position position="145"/>
    </location>
    <ligand>
        <name>S-adenosyl-L-methionine</name>
        <dbReference type="ChEBI" id="CHEBI:59789"/>
    </ligand>
</feature>
<dbReference type="PANTHER" id="PTHR31760">
    <property type="entry name" value="S-ADENOSYL-L-METHIONINE-DEPENDENT METHYLTRANSFERASES SUPERFAMILY PROTEIN"/>
    <property type="match status" value="1"/>
</dbReference>
<comment type="function">
    <text evidence="6">Specifically methylates the N7 position of a guanine in 16S rRNA.</text>
</comment>
<feature type="binding site" evidence="6">
    <location>
        <begin position="131"/>
        <end position="132"/>
    </location>
    <ligand>
        <name>S-adenosyl-L-methionine</name>
        <dbReference type="ChEBI" id="CHEBI:59789"/>
    </ligand>
</feature>
<dbReference type="EMBL" id="FPCJ01000001">
    <property type="protein sequence ID" value="SFV33090.1"/>
    <property type="molecule type" value="Genomic_DNA"/>
</dbReference>
<reference evidence="8" key="1">
    <citation type="submission" date="2016-10" db="EMBL/GenBank/DDBJ databases">
        <authorList>
            <person name="Varghese N."/>
            <person name="Submissions S."/>
        </authorList>
    </citation>
    <scope>NUCLEOTIDE SEQUENCE [LARGE SCALE GENOMIC DNA]</scope>
    <source>
        <strain evidence="8">DSM 14807</strain>
    </source>
</reference>
<dbReference type="PIRSF" id="PIRSF003078">
    <property type="entry name" value="GidB"/>
    <property type="match status" value="1"/>
</dbReference>
<dbReference type="PANTHER" id="PTHR31760:SF0">
    <property type="entry name" value="S-ADENOSYL-L-METHIONINE-DEPENDENT METHYLTRANSFERASES SUPERFAMILY PROTEIN"/>
    <property type="match status" value="1"/>
</dbReference>
<evidence type="ECO:0000256" key="3">
    <source>
        <dbReference type="ARBA" id="ARBA00022603"/>
    </source>
</evidence>
<evidence type="ECO:0000256" key="4">
    <source>
        <dbReference type="ARBA" id="ARBA00022679"/>
    </source>
</evidence>
<dbReference type="Pfam" id="PF02527">
    <property type="entry name" value="GidB"/>
    <property type="match status" value="1"/>
</dbReference>
<dbReference type="Gene3D" id="3.40.50.150">
    <property type="entry name" value="Vaccinia Virus protein VP39"/>
    <property type="match status" value="1"/>
</dbReference>
<dbReference type="CDD" id="cd02440">
    <property type="entry name" value="AdoMet_MTases"/>
    <property type="match status" value="1"/>
</dbReference>
<keyword evidence="1 6" id="KW-0963">Cytoplasm</keyword>
<comment type="subcellular location">
    <subcellularLocation>
        <location evidence="6">Cytoplasm</location>
    </subcellularLocation>
</comment>
<comment type="similarity">
    <text evidence="6">Belongs to the methyltransferase superfamily. RNA methyltransferase RsmG family.</text>
</comment>
<name>A0A1I7NEK4_9BACT</name>
<evidence type="ECO:0000313" key="8">
    <source>
        <dbReference type="Proteomes" id="UP000199537"/>
    </source>
</evidence>
<organism evidence="7 8">
    <name type="scientific">Thermoflavifilum thermophilum</name>
    <dbReference type="NCBI Taxonomy" id="1393122"/>
    <lineage>
        <taxon>Bacteria</taxon>
        <taxon>Pseudomonadati</taxon>
        <taxon>Bacteroidota</taxon>
        <taxon>Chitinophagia</taxon>
        <taxon>Chitinophagales</taxon>
        <taxon>Chitinophagaceae</taxon>
        <taxon>Thermoflavifilum</taxon>
    </lineage>
</organism>
<sequence length="212" mass="23956">MPEQDIQNSAELISAYFPDLTPAQKAQFAALAELYHFWNQRINVISRKDIHALYERHVLHSLSIGLCYHFQPGQQVVDIGTGGGFPGIPLAILFPETQFILIDSIGKKIHVVQDIIHQLKLSHVEARQQRAEKMPAACCDYAVSRAVAPLPVLWQWARRMLRAGKENGLICLKGGDLSAEIRDCGCKPVIHALYPLLQRDYFQEKYLLFVPV</sequence>
<gene>
    <name evidence="6" type="primary">rsmG</name>
    <name evidence="7" type="ORF">SAMN05660895_1553</name>
</gene>
<evidence type="ECO:0000256" key="5">
    <source>
        <dbReference type="ARBA" id="ARBA00022691"/>
    </source>
</evidence>
<evidence type="ECO:0000256" key="6">
    <source>
        <dbReference type="HAMAP-Rule" id="MF_00074"/>
    </source>
</evidence>
<protein>
    <recommendedName>
        <fullName evidence="6">Ribosomal RNA small subunit methyltransferase G</fullName>
        <ecNumber evidence="6">2.1.1.-</ecNumber>
    </recommendedName>
    <alternativeName>
        <fullName evidence="6">16S rRNA 7-methylguanosine methyltransferase</fullName>
        <shortName evidence="6">16S rRNA m7G methyltransferase</shortName>
    </alternativeName>
</protein>
<dbReference type="EC" id="2.1.1.-" evidence="6"/>
<dbReference type="HAMAP" id="MF_00074">
    <property type="entry name" value="16SrRNA_methyltr_G"/>
    <property type="match status" value="1"/>
</dbReference>
<dbReference type="InterPro" id="IPR003682">
    <property type="entry name" value="rRNA_ssu_MeTfrase_G"/>
</dbReference>